<proteinExistence type="predicted"/>
<keyword evidence="1" id="KW-0966">Cell projection</keyword>
<evidence type="ECO:0000313" key="1">
    <source>
        <dbReference type="EMBL" id="RDU21838.1"/>
    </source>
</evidence>
<protein>
    <submittedName>
        <fullName evidence="1">Flagellar capping protein</fullName>
    </submittedName>
</protein>
<sequence length="432" mass="48379">MGGIQQTYNYYMSNYTSTQLTRYDTHKKSELRNICNIIKKLNKESPLYKVDLSKDMQRYVIDLKESARNIKNVVSALSDGADDINCFQRKVAISSQDDIVSTKYIGDYDQEDGITSFEIEVKQLATPQINLGNFLPSNQTTQLKPGTYSFDLNTGNMGFEFQFGVNEKDTNISIQRKLASLINDSNIGLTANILGEHGDQSSLEIKSVNTGIINNNPTIFTISKNSNPNSDTALSYLGIDEINQYPENSSFLLNGMEKFSYSNTFTVGKSFEVTMKGISEEDNPATISLKADADTIADNVQELVEAYNSSLMLTNEYASVTSYINKFQNEMENVTKDFSNQFEPIGLMIQKDGSILVDKQLLLNAVTEEDAKENFSVLKDFKNVVNTKANKAMLDPMQYVNKTLITYKNPGKTFADPYVTSIYSGMLFNGYC</sequence>
<gene>
    <name evidence="1" type="ORF">DWV06_17800</name>
</gene>
<name>A0A371AQK2_9FIRM</name>
<dbReference type="EMBL" id="QRCT01000051">
    <property type="protein sequence ID" value="RDU21838.1"/>
    <property type="molecule type" value="Genomic_DNA"/>
</dbReference>
<accession>A0A371AQK2</accession>
<dbReference type="RefSeq" id="WP_115483570.1">
    <property type="nucleotide sequence ID" value="NZ_QRCT01000051.1"/>
</dbReference>
<dbReference type="GO" id="GO:0009421">
    <property type="term" value="C:bacterial-type flagellum filament cap"/>
    <property type="evidence" value="ECO:0007669"/>
    <property type="project" value="InterPro"/>
</dbReference>
<dbReference type="InterPro" id="IPR040026">
    <property type="entry name" value="FliD"/>
</dbReference>
<keyword evidence="2" id="KW-1185">Reference proteome</keyword>
<evidence type="ECO:0000313" key="2">
    <source>
        <dbReference type="Proteomes" id="UP000255036"/>
    </source>
</evidence>
<keyword evidence="1" id="KW-0969">Cilium</keyword>
<dbReference type="PANTHER" id="PTHR30288:SF0">
    <property type="entry name" value="FLAGELLAR HOOK-ASSOCIATED PROTEIN 2"/>
    <property type="match status" value="1"/>
</dbReference>
<organism evidence="1 2">
    <name type="scientific">Anaerosacchariphilus polymeriproducens</name>
    <dbReference type="NCBI Taxonomy" id="1812858"/>
    <lineage>
        <taxon>Bacteria</taxon>
        <taxon>Bacillati</taxon>
        <taxon>Bacillota</taxon>
        <taxon>Clostridia</taxon>
        <taxon>Lachnospirales</taxon>
        <taxon>Lachnospiraceae</taxon>
        <taxon>Anaerosacchariphilus</taxon>
    </lineage>
</organism>
<comment type="caution">
    <text evidence="1">The sequence shown here is derived from an EMBL/GenBank/DDBJ whole genome shotgun (WGS) entry which is preliminary data.</text>
</comment>
<dbReference type="Proteomes" id="UP000255036">
    <property type="component" value="Unassembled WGS sequence"/>
</dbReference>
<dbReference type="AlphaFoldDB" id="A0A371AQK2"/>
<dbReference type="OrthoDB" id="9763527at2"/>
<keyword evidence="1" id="KW-0282">Flagellum</keyword>
<dbReference type="GO" id="GO:0071973">
    <property type="term" value="P:bacterial-type flagellum-dependent cell motility"/>
    <property type="evidence" value="ECO:0007669"/>
    <property type="project" value="TreeGrafter"/>
</dbReference>
<reference evidence="1 2" key="1">
    <citation type="submission" date="2018-07" db="EMBL/GenBank/DDBJ databases">
        <title>Anaerosacharophilus polymeroproducens gen. nov. sp. nov., an anaerobic bacterium isolated from salt field.</title>
        <authorList>
            <person name="Kim W."/>
            <person name="Yang S.-H."/>
            <person name="Oh J."/>
            <person name="Lee J.-H."/>
            <person name="Kwon K.K."/>
        </authorList>
    </citation>
    <scope>NUCLEOTIDE SEQUENCE [LARGE SCALE GENOMIC DNA]</scope>
    <source>
        <strain evidence="1 2">MCWD5</strain>
    </source>
</reference>
<dbReference type="PANTHER" id="PTHR30288">
    <property type="entry name" value="FLAGELLAR CAP/ASSEMBLY PROTEIN FLID"/>
    <property type="match status" value="1"/>
</dbReference>